<dbReference type="OrthoDB" id="9809003at2"/>
<proteinExistence type="predicted"/>
<name>A0A964T831_9HYPH</name>
<dbReference type="NCBIfam" id="TIGR01439">
    <property type="entry name" value="lp_hng_hel_AbrB"/>
    <property type="match status" value="1"/>
</dbReference>
<evidence type="ECO:0000313" key="3">
    <source>
        <dbReference type="Proteomes" id="UP000773614"/>
    </source>
</evidence>
<dbReference type="Gene3D" id="2.10.260.10">
    <property type="match status" value="1"/>
</dbReference>
<reference evidence="2" key="1">
    <citation type="submission" date="2019-03" db="EMBL/GenBank/DDBJ databases">
        <title>Afifella sp. nov., isolated from activated sludge.</title>
        <authorList>
            <person name="Li Q."/>
            <person name="Liu Y."/>
        </authorList>
    </citation>
    <scope>NUCLEOTIDE SEQUENCE</scope>
    <source>
        <strain evidence="2">L72</strain>
    </source>
</reference>
<keyword evidence="3" id="KW-1185">Reference proteome</keyword>
<accession>A0A964T831</accession>
<evidence type="ECO:0000259" key="1">
    <source>
        <dbReference type="SMART" id="SM00966"/>
    </source>
</evidence>
<evidence type="ECO:0000313" key="2">
    <source>
        <dbReference type="EMBL" id="MYZ49795.1"/>
    </source>
</evidence>
<feature type="domain" description="SpoVT-AbrB" evidence="1">
    <location>
        <begin position="5"/>
        <end position="53"/>
    </location>
</feature>
<gene>
    <name evidence="2" type="ORF">E4O86_18980</name>
</gene>
<dbReference type="InterPro" id="IPR037914">
    <property type="entry name" value="SpoVT-AbrB_sf"/>
</dbReference>
<sequence length="91" mass="10028">MQGAARVTSKGQITIPNSIREEFGIEKGDDLVFYKGLDGRMRVRVRKMRKGAGSRSVHWPDAPKGAEAVRDVVEAAVMDARTKADRAEISE</sequence>
<dbReference type="GO" id="GO:0003677">
    <property type="term" value="F:DNA binding"/>
    <property type="evidence" value="ECO:0007669"/>
    <property type="project" value="UniProtKB-KW"/>
</dbReference>
<dbReference type="RefSeq" id="WP_161142134.1">
    <property type="nucleotide sequence ID" value="NZ_SPKJ01000096.1"/>
</dbReference>
<dbReference type="InterPro" id="IPR007159">
    <property type="entry name" value="SpoVT-AbrB_dom"/>
</dbReference>
<dbReference type="Proteomes" id="UP000773614">
    <property type="component" value="Unassembled WGS sequence"/>
</dbReference>
<organism evidence="2 3">
    <name type="scientific">Propylenella binzhouense</name>
    <dbReference type="NCBI Taxonomy" id="2555902"/>
    <lineage>
        <taxon>Bacteria</taxon>
        <taxon>Pseudomonadati</taxon>
        <taxon>Pseudomonadota</taxon>
        <taxon>Alphaproteobacteria</taxon>
        <taxon>Hyphomicrobiales</taxon>
        <taxon>Propylenellaceae</taxon>
        <taxon>Propylenella</taxon>
    </lineage>
</organism>
<protein>
    <submittedName>
        <fullName evidence="2">AbrB/MazE/SpoVT family DNA-binding domain-containing protein</fullName>
    </submittedName>
</protein>
<keyword evidence="2" id="KW-0238">DNA-binding</keyword>
<dbReference type="Pfam" id="PF04014">
    <property type="entry name" value="MazE_antitoxin"/>
    <property type="match status" value="1"/>
</dbReference>
<dbReference type="EMBL" id="SPKJ01000096">
    <property type="protein sequence ID" value="MYZ49795.1"/>
    <property type="molecule type" value="Genomic_DNA"/>
</dbReference>
<dbReference type="SUPFAM" id="SSF89447">
    <property type="entry name" value="AbrB/MazE/MraZ-like"/>
    <property type="match status" value="1"/>
</dbReference>
<comment type="caution">
    <text evidence="2">The sequence shown here is derived from an EMBL/GenBank/DDBJ whole genome shotgun (WGS) entry which is preliminary data.</text>
</comment>
<dbReference type="SMART" id="SM00966">
    <property type="entry name" value="SpoVT_AbrB"/>
    <property type="match status" value="1"/>
</dbReference>
<dbReference type="AlphaFoldDB" id="A0A964T831"/>